<sequence>MHHGGCGFSQQHAGLGQAELLTFVREELYLIPLLQKADVLGHRRLRDMQLFCGFGEVKQAASG</sequence>
<organism evidence="1">
    <name type="scientific">bioreactor metagenome</name>
    <dbReference type="NCBI Taxonomy" id="1076179"/>
    <lineage>
        <taxon>unclassified sequences</taxon>
        <taxon>metagenomes</taxon>
        <taxon>ecological metagenomes</taxon>
    </lineage>
</organism>
<proteinExistence type="predicted"/>
<comment type="caution">
    <text evidence="1">The sequence shown here is derived from an EMBL/GenBank/DDBJ whole genome shotgun (WGS) entry which is preliminary data.</text>
</comment>
<name>A0A645EZG1_9ZZZZ</name>
<reference evidence="1" key="1">
    <citation type="submission" date="2019-08" db="EMBL/GenBank/DDBJ databases">
        <authorList>
            <person name="Kucharzyk K."/>
            <person name="Murdoch R.W."/>
            <person name="Higgins S."/>
            <person name="Loffler F."/>
        </authorList>
    </citation>
    <scope>NUCLEOTIDE SEQUENCE</scope>
</reference>
<gene>
    <name evidence="1" type="ORF">SDC9_154127</name>
</gene>
<dbReference type="EMBL" id="VSSQ01052812">
    <property type="protein sequence ID" value="MPN06870.1"/>
    <property type="molecule type" value="Genomic_DNA"/>
</dbReference>
<dbReference type="AlphaFoldDB" id="A0A645EZG1"/>
<protein>
    <submittedName>
        <fullName evidence="1">Uncharacterized protein</fullName>
    </submittedName>
</protein>
<accession>A0A645EZG1</accession>
<evidence type="ECO:0000313" key="1">
    <source>
        <dbReference type="EMBL" id="MPN06870.1"/>
    </source>
</evidence>